<dbReference type="EMBL" id="BHVZ01000001">
    <property type="protein sequence ID" value="GCB29010.1"/>
    <property type="molecule type" value="Genomic_DNA"/>
</dbReference>
<feature type="transmembrane region" description="Helical" evidence="1">
    <location>
        <begin position="12"/>
        <end position="35"/>
    </location>
</feature>
<dbReference type="RefSeq" id="WP_118580066.1">
    <property type="nucleotide sequence ID" value="NZ_DAVZTY010000047.1"/>
</dbReference>
<comment type="caution">
    <text evidence="2">The sequence shown here is derived from an EMBL/GenBank/DDBJ whole genome shotgun (WGS) entry which is preliminary data.</text>
</comment>
<organism evidence="2 3">
    <name type="scientific">Anaerotignum faecicola</name>
    <dbReference type="NCBI Taxonomy" id="2358141"/>
    <lineage>
        <taxon>Bacteria</taxon>
        <taxon>Bacillati</taxon>
        <taxon>Bacillota</taxon>
        <taxon>Clostridia</taxon>
        <taxon>Lachnospirales</taxon>
        <taxon>Anaerotignaceae</taxon>
        <taxon>Anaerotignum</taxon>
    </lineage>
</organism>
<evidence type="ECO:0000256" key="1">
    <source>
        <dbReference type="SAM" id="Phobius"/>
    </source>
</evidence>
<keyword evidence="3" id="KW-1185">Reference proteome</keyword>
<evidence type="ECO:0000313" key="3">
    <source>
        <dbReference type="Proteomes" id="UP000287361"/>
    </source>
</evidence>
<feature type="transmembrane region" description="Helical" evidence="1">
    <location>
        <begin position="47"/>
        <end position="65"/>
    </location>
</feature>
<sequence>MAWLGFVTLLTIYWCFFVAATTGRIGWCLLTGWLLPILALTISFRKGMQVNGLMVLICFVLFLVCRSGLAELRGWNVKQRKKRPVLFWLLYTVIFLLMFYSVAQAQMQGYILNIQGWDSETMQVLRMVLVTIPLLVLNYFYTEMVYTAIDRLRLKKWELVLLNCRCFLAHESGAEKVAKQGYFLEGISNGVTYHFELTKRTYFMLRREKNLRLQIGTGILGGLYLTDLENPDFFKRVRRMDRKYAKRGIFLNILVMAFGVWLFWILK</sequence>
<name>A0A401LBW2_9FIRM</name>
<feature type="transmembrane region" description="Helical" evidence="1">
    <location>
        <begin position="123"/>
        <end position="141"/>
    </location>
</feature>
<keyword evidence="1" id="KW-0472">Membrane</keyword>
<accession>A0A401LBW2</accession>
<dbReference type="AlphaFoldDB" id="A0A401LBW2"/>
<feature type="transmembrane region" description="Helical" evidence="1">
    <location>
        <begin position="85"/>
        <end position="103"/>
    </location>
</feature>
<keyword evidence="1" id="KW-1133">Transmembrane helix</keyword>
<feature type="transmembrane region" description="Helical" evidence="1">
    <location>
        <begin position="248"/>
        <end position="266"/>
    </location>
</feature>
<dbReference type="OrthoDB" id="2055036at2"/>
<gene>
    <name evidence="2" type="ORF">KGMB03357_06710</name>
</gene>
<evidence type="ECO:0000313" key="2">
    <source>
        <dbReference type="EMBL" id="GCB29010.1"/>
    </source>
</evidence>
<keyword evidence="1" id="KW-0812">Transmembrane</keyword>
<protein>
    <submittedName>
        <fullName evidence="2">Uncharacterized protein</fullName>
    </submittedName>
</protein>
<dbReference type="GeneID" id="86193670"/>
<dbReference type="Proteomes" id="UP000287361">
    <property type="component" value="Unassembled WGS sequence"/>
</dbReference>
<reference evidence="2 3" key="1">
    <citation type="submission" date="2018-10" db="EMBL/GenBank/DDBJ databases">
        <title>Draft Genome Sequence of Anaerotignum sp. KCTC 15736.</title>
        <authorList>
            <person name="Choi S.H."/>
            <person name="Kim J.S."/>
            <person name="Kang S.W."/>
            <person name="Lee J.S."/>
            <person name="Park S.H."/>
        </authorList>
    </citation>
    <scope>NUCLEOTIDE SEQUENCE [LARGE SCALE GENOMIC DNA]</scope>
    <source>
        <strain evidence="2 3">KCTC 15736</strain>
    </source>
</reference>
<proteinExistence type="predicted"/>